<evidence type="ECO:0000313" key="2">
    <source>
        <dbReference type="Proteomes" id="UP000283255"/>
    </source>
</evidence>
<reference evidence="1 2" key="2">
    <citation type="submission" date="2019-01" db="EMBL/GenBank/DDBJ databases">
        <title>Motilimonas pumilus sp. nov., isolated from the gut of sea cucumber (Apostichopus japonicus).</title>
        <authorList>
            <person name="Wang F.-Q."/>
            <person name="Ren L.-H."/>
            <person name="Lin Y.-W."/>
            <person name="Sun G.-H."/>
            <person name="Du Z.-J."/>
            <person name="Zhao J.-X."/>
            <person name="Liu X.-J."/>
            <person name="Liu L.-J."/>
        </authorList>
    </citation>
    <scope>NUCLEOTIDE SEQUENCE [LARGE SCALE GENOMIC DNA]</scope>
    <source>
        <strain evidence="1 2">PLHSC7-2</strain>
    </source>
</reference>
<protein>
    <submittedName>
        <fullName evidence="1">Uncharacterized protein</fullName>
    </submittedName>
</protein>
<dbReference type="OrthoDB" id="8913322at2"/>
<reference evidence="1 2" key="1">
    <citation type="submission" date="2018-09" db="EMBL/GenBank/DDBJ databases">
        <authorList>
            <person name="Wang F."/>
        </authorList>
    </citation>
    <scope>NUCLEOTIDE SEQUENCE [LARGE SCALE GENOMIC DNA]</scope>
    <source>
        <strain evidence="1 2">PLHSC7-2</strain>
    </source>
</reference>
<comment type="caution">
    <text evidence="1">The sequence shown here is derived from an EMBL/GenBank/DDBJ whole genome shotgun (WGS) entry which is preliminary data.</text>
</comment>
<name>A0A418Y8Z3_9GAMM</name>
<gene>
    <name evidence="1" type="ORF">D1Z90_20720</name>
</gene>
<proteinExistence type="predicted"/>
<organism evidence="1 2">
    <name type="scientific">Motilimonas pumila</name>
    <dbReference type="NCBI Taxonomy" id="2303987"/>
    <lineage>
        <taxon>Bacteria</taxon>
        <taxon>Pseudomonadati</taxon>
        <taxon>Pseudomonadota</taxon>
        <taxon>Gammaproteobacteria</taxon>
        <taxon>Alteromonadales</taxon>
        <taxon>Alteromonadales genera incertae sedis</taxon>
        <taxon>Motilimonas</taxon>
    </lineage>
</organism>
<sequence length="121" mass="13814">MIHNIEDFISWIDMQLNESIPNEIIAFNINIYESPFNIEIVGSNEFDLEDEGWACNEDWIPENRFISVSNSLFGNSWESAQENIVSMAKQYLNANSENVVKLQQAQGFAVGFVDGNLTYVK</sequence>
<dbReference type="AlphaFoldDB" id="A0A418Y8Z3"/>
<keyword evidence="2" id="KW-1185">Reference proteome</keyword>
<dbReference type="EMBL" id="QZCH01000105">
    <property type="protein sequence ID" value="RJG35874.1"/>
    <property type="molecule type" value="Genomic_DNA"/>
</dbReference>
<dbReference type="RefSeq" id="WP_119912657.1">
    <property type="nucleotide sequence ID" value="NZ_QZCH01000105.1"/>
</dbReference>
<dbReference type="Proteomes" id="UP000283255">
    <property type="component" value="Unassembled WGS sequence"/>
</dbReference>
<evidence type="ECO:0000313" key="1">
    <source>
        <dbReference type="EMBL" id="RJG35874.1"/>
    </source>
</evidence>
<accession>A0A418Y8Z3</accession>